<comment type="subcellular location">
    <subcellularLocation>
        <location evidence="1">Cytoplasm</location>
    </subcellularLocation>
</comment>
<keyword evidence="4" id="KW-1185">Reference proteome</keyword>
<gene>
    <name evidence="1 3" type="primary">bioD</name>
    <name evidence="3" type="ORF">E1293_32085</name>
</gene>
<keyword evidence="1" id="KW-0067">ATP-binding</keyword>
<dbReference type="HAMAP" id="MF_00336">
    <property type="entry name" value="BioD"/>
    <property type="match status" value="1"/>
</dbReference>
<feature type="region of interest" description="Disordered" evidence="2">
    <location>
        <begin position="1"/>
        <end position="30"/>
    </location>
</feature>
<dbReference type="GO" id="GO:0005524">
    <property type="term" value="F:ATP binding"/>
    <property type="evidence" value="ECO:0007669"/>
    <property type="project" value="UniProtKB-UniRule"/>
</dbReference>
<keyword evidence="1" id="KW-0460">Magnesium</keyword>
<dbReference type="NCBIfam" id="TIGR00347">
    <property type="entry name" value="bioD"/>
    <property type="match status" value="1"/>
</dbReference>
<dbReference type="PANTHER" id="PTHR43210">
    <property type="entry name" value="DETHIOBIOTIN SYNTHETASE"/>
    <property type="match status" value="1"/>
</dbReference>
<keyword evidence="1 3" id="KW-0436">Ligase</keyword>
<dbReference type="CDD" id="cd03109">
    <property type="entry name" value="DTBS"/>
    <property type="match status" value="1"/>
</dbReference>
<dbReference type="GO" id="GO:0004141">
    <property type="term" value="F:dethiobiotin synthase activity"/>
    <property type="evidence" value="ECO:0007669"/>
    <property type="project" value="UniProtKB-UniRule"/>
</dbReference>
<comment type="caution">
    <text evidence="1">Lacks conserved residue(s) required for the propagation of feature annotation.</text>
</comment>
<comment type="similarity">
    <text evidence="1">Belongs to the dethiobiotin synthetase family.</text>
</comment>
<dbReference type="UniPathway" id="UPA00078">
    <property type="reaction ID" value="UER00161"/>
</dbReference>
<name>A0A4V2YTC8_9ACTN</name>
<dbReference type="InterPro" id="IPR027417">
    <property type="entry name" value="P-loop_NTPase"/>
</dbReference>
<dbReference type="Gene3D" id="3.40.50.300">
    <property type="entry name" value="P-loop containing nucleotide triphosphate hydrolases"/>
    <property type="match status" value="1"/>
</dbReference>
<feature type="binding site" evidence="1">
    <location>
        <position position="89"/>
    </location>
    <ligand>
        <name>Mg(2+)</name>
        <dbReference type="ChEBI" id="CHEBI:18420"/>
    </ligand>
</feature>
<feature type="binding site" evidence="1">
    <location>
        <begin position="148"/>
        <end position="151"/>
    </location>
    <ligand>
        <name>ATP</name>
        <dbReference type="ChEBI" id="CHEBI:30616"/>
    </ligand>
</feature>
<feature type="binding site" evidence="1">
    <location>
        <position position="80"/>
    </location>
    <ligand>
        <name>substrate</name>
    </ligand>
</feature>
<keyword evidence="1" id="KW-0093">Biotin biosynthesis</keyword>
<dbReference type="OrthoDB" id="9802610at2"/>
<comment type="catalytic activity">
    <reaction evidence="1">
        <text>(7R,8S)-7,8-diammoniononanoate + CO2 + ATP = (4R,5S)-dethiobiotin + ADP + phosphate + 3 H(+)</text>
        <dbReference type="Rhea" id="RHEA:15805"/>
        <dbReference type="ChEBI" id="CHEBI:15378"/>
        <dbReference type="ChEBI" id="CHEBI:16526"/>
        <dbReference type="ChEBI" id="CHEBI:30616"/>
        <dbReference type="ChEBI" id="CHEBI:43474"/>
        <dbReference type="ChEBI" id="CHEBI:149469"/>
        <dbReference type="ChEBI" id="CHEBI:149473"/>
        <dbReference type="ChEBI" id="CHEBI:456216"/>
        <dbReference type="EC" id="6.3.3.3"/>
    </reaction>
</comment>
<protein>
    <recommendedName>
        <fullName evidence="1">ATP-dependent dethiobiotin synthetase BioD</fullName>
        <ecNumber evidence="1">6.3.3.3</ecNumber>
    </recommendedName>
    <alternativeName>
        <fullName evidence="1">DTB synthetase</fullName>
        <shortName evidence="1">DTBS</shortName>
    </alternativeName>
    <alternativeName>
        <fullName evidence="1">Dethiobiotin synthase</fullName>
    </alternativeName>
</protein>
<comment type="cofactor">
    <cofactor evidence="1">
        <name>Mg(2+)</name>
        <dbReference type="ChEBI" id="CHEBI:18420"/>
    </cofactor>
</comment>
<comment type="caution">
    <text evidence="3">The sequence shown here is derived from an EMBL/GenBank/DDBJ whole genome shotgun (WGS) entry which is preliminary data.</text>
</comment>
<feature type="binding site" evidence="1">
    <location>
        <position position="148"/>
    </location>
    <ligand>
        <name>Mg(2+)</name>
        <dbReference type="ChEBI" id="CHEBI:18420"/>
    </ligand>
</feature>
<organism evidence="3 4">
    <name type="scientific">Actinomadura darangshiensis</name>
    <dbReference type="NCBI Taxonomy" id="705336"/>
    <lineage>
        <taxon>Bacteria</taxon>
        <taxon>Bacillati</taxon>
        <taxon>Actinomycetota</taxon>
        <taxon>Actinomycetes</taxon>
        <taxon>Streptosporangiales</taxon>
        <taxon>Thermomonosporaceae</taxon>
        <taxon>Actinomadura</taxon>
    </lineage>
</organism>
<dbReference type="PANTHER" id="PTHR43210:SF5">
    <property type="entry name" value="DETHIOBIOTIN SYNTHETASE"/>
    <property type="match status" value="1"/>
</dbReference>
<comment type="subunit">
    <text evidence="1">Homodimer.</text>
</comment>
<dbReference type="Pfam" id="PF13500">
    <property type="entry name" value="AAA_26"/>
    <property type="match status" value="1"/>
</dbReference>
<feature type="active site" evidence="1">
    <location>
        <position position="76"/>
    </location>
</feature>
<evidence type="ECO:0000256" key="2">
    <source>
        <dbReference type="SAM" id="MobiDB-lite"/>
    </source>
</evidence>
<sequence>MTLRRAGARKGSAADKITPPKTVGSGRRPHRRPALVCRLVSVLVVTGTCTGVGKTIVTAALAAVAAARGASVAVVKPGQTGVGGGEPGDLDEVRRLAGMDDVHEFARFPDPLSPAAAARRAGIPPVRMADVAQGVRDLADVRRLVLVEGAGGLLVRFDEEGSTIADLARWLGAAVVVVARPGLGTLNHTALTLEAMAHRGVQLAGVVIGEWPDDPDLAMRSNIRDLETIAARPLSGALPAGAGALDPVEFLLAAHRGLAPSFGGGFDAAAFRDRFGLDKENT</sequence>
<dbReference type="SUPFAM" id="SSF52540">
    <property type="entry name" value="P-loop containing nucleoside triphosphate hydrolases"/>
    <property type="match status" value="1"/>
</dbReference>
<dbReference type="GO" id="GO:0005829">
    <property type="term" value="C:cytosol"/>
    <property type="evidence" value="ECO:0007669"/>
    <property type="project" value="TreeGrafter"/>
</dbReference>
<evidence type="ECO:0000256" key="1">
    <source>
        <dbReference type="HAMAP-Rule" id="MF_00336"/>
    </source>
</evidence>
<dbReference type="Proteomes" id="UP000295578">
    <property type="component" value="Unassembled WGS sequence"/>
</dbReference>
<keyword evidence="1" id="KW-0963">Cytoplasm</keyword>
<keyword evidence="1" id="KW-0547">Nucleotide-binding</keyword>
<comment type="function">
    <text evidence="1">Catalyzes a mechanistically unusual reaction, the ATP-dependent insertion of CO2 between the N7 and N8 nitrogen atoms of 7,8-diaminopelargonic acid (DAPA, also called 7,8-diammoniononanoate) to form a ureido ring.</text>
</comment>
<reference evidence="3 4" key="1">
    <citation type="submission" date="2019-03" db="EMBL/GenBank/DDBJ databases">
        <title>Draft genome sequences of novel Actinobacteria.</title>
        <authorList>
            <person name="Sahin N."/>
            <person name="Ay H."/>
            <person name="Saygin H."/>
        </authorList>
    </citation>
    <scope>NUCLEOTIDE SEQUENCE [LARGE SCALE GENOMIC DNA]</scope>
    <source>
        <strain evidence="3 4">DSM 45941</strain>
    </source>
</reference>
<accession>A0A4V2YTC8</accession>
<evidence type="ECO:0000313" key="4">
    <source>
        <dbReference type="Proteomes" id="UP000295578"/>
    </source>
</evidence>
<evidence type="ECO:0000313" key="3">
    <source>
        <dbReference type="EMBL" id="TDD72897.1"/>
    </source>
</evidence>
<comment type="pathway">
    <text evidence="1">Cofactor biosynthesis; biotin biosynthesis; biotin from 7,8-diaminononanoate: step 1/2.</text>
</comment>
<dbReference type="InterPro" id="IPR004472">
    <property type="entry name" value="DTB_synth_BioD"/>
</dbReference>
<dbReference type="EMBL" id="SMKY01000198">
    <property type="protein sequence ID" value="TDD72897.1"/>
    <property type="molecule type" value="Genomic_DNA"/>
</dbReference>
<feature type="binding site" evidence="1">
    <location>
        <begin position="51"/>
        <end position="56"/>
    </location>
    <ligand>
        <name>ATP</name>
        <dbReference type="ChEBI" id="CHEBI:30616"/>
    </ligand>
</feature>
<proteinExistence type="inferred from homology"/>
<dbReference type="GO" id="GO:0009102">
    <property type="term" value="P:biotin biosynthetic process"/>
    <property type="evidence" value="ECO:0007669"/>
    <property type="project" value="UniProtKB-UniRule"/>
</dbReference>
<dbReference type="AlphaFoldDB" id="A0A4V2YTC8"/>
<feature type="binding site" evidence="1">
    <location>
        <position position="55"/>
    </location>
    <ligand>
        <name>Mg(2+)</name>
        <dbReference type="ChEBI" id="CHEBI:18420"/>
    </ligand>
</feature>
<dbReference type="EC" id="6.3.3.3" evidence="1"/>
<feature type="binding site" evidence="1">
    <location>
        <begin position="209"/>
        <end position="210"/>
    </location>
    <ligand>
        <name>ATP</name>
        <dbReference type="ChEBI" id="CHEBI:30616"/>
    </ligand>
</feature>
<feature type="binding site" evidence="1">
    <location>
        <position position="89"/>
    </location>
    <ligand>
        <name>ATP</name>
        <dbReference type="ChEBI" id="CHEBI:30616"/>
    </ligand>
</feature>
<dbReference type="GO" id="GO:0000287">
    <property type="term" value="F:magnesium ion binding"/>
    <property type="evidence" value="ECO:0007669"/>
    <property type="project" value="UniProtKB-UniRule"/>
</dbReference>
<keyword evidence="1" id="KW-0479">Metal-binding</keyword>